<proteinExistence type="predicted"/>
<name>A0A8X6QKT8_NEPPI</name>
<keyword evidence="3" id="KW-1015">Disulfide bond</keyword>
<comment type="subcellular location">
    <subcellularLocation>
        <location evidence="1">Secreted</location>
    </subcellularLocation>
</comment>
<organism evidence="5 6">
    <name type="scientific">Nephila pilipes</name>
    <name type="common">Giant wood spider</name>
    <name type="synonym">Nephila maculata</name>
    <dbReference type="NCBI Taxonomy" id="299642"/>
    <lineage>
        <taxon>Eukaryota</taxon>
        <taxon>Metazoa</taxon>
        <taxon>Ecdysozoa</taxon>
        <taxon>Arthropoda</taxon>
        <taxon>Chelicerata</taxon>
        <taxon>Arachnida</taxon>
        <taxon>Araneae</taxon>
        <taxon>Araneomorphae</taxon>
        <taxon>Entelegynae</taxon>
        <taxon>Araneoidea</taxon>
        <taxon>Nephilidae</taxon>
        <taxon>Nephila</taxon>
    </lineage>
</organism>
<feature type="chain" id="PRO_5036502179" description="Spider venom protein" evidence="4">
    <location>
        <begin position="18"/>
        <end position="119"/>
    </location>
</feature>
<reference evidence="5" key="1">
    <citation type="submission" date="2020-08" db="EMBL/GenBank/DDBJ databases">
        <title>Multicomponent nature underlies the extraordinary mechanical properties of spider dragline silk.</title>
        <authorList>
            <person name="Kono N."/>
            <person name="Nakamura H."/>
            <person name="Mori M."/>
            <person name="Yoshida Y."/>
            <person name="Ohtoshi R."/>
            <person name="Malay A.D."/>
            <person name="Moran D.A.P."/>
            <person name="Tomita M."/>
            <person name="Numata K."/>
            <person name="Arakawa K."/>
        </authorList>
    </citation>
    <scope>NUCLEOTIDE SEQUENCE</scope>
</reference>
<feature type="signal peptide" evidence="4">
    <location>
        <begin position="1"/>
        <end position="17"/>
    </location>
</feature>
<evidence type="ECO:0000256" key="2">
    <source>
        <dbReference type="ARBA" id="ARBA00022525"/>
    </source>
</evidence>
<dbReference type="Proteomes" id="UP000887013">
    <property type="component" value="Unassembled WGS sequence"/>
</dbReference>
<evidence type="ECO:0008006" key="7">
    <source>
        <dbReference type="Google" id="ProtNLM"/>
    </source>
</evidence>
<dbReference type="InterPro" id="IPR019553">
    <property type="entry name" value="Spider_toxin_CSTX_knottin"/>
</dbReference>
<evidence type="ECO:0000256" key="4">
    <source>
        <dbReference type="SAM" id="SignalP"/>
    </source>
</evidence>
<sequence length="119" mass="13758">MKYFIFLFVCFVGIASASTLLKVDEAALQEKQFESEKLEETREESEKKCFALADSCTEDENGCCPSKGFSKISCQCYIVRREIKESDHIEEGPAKRECFCERTGHWYEKLGDWFKNKLG</sequence>
<gene>
    <name evidence="5" type="ORF">NPIL_658031</name>
</gene>
<dbReference type="EMBL" id="BMAW01126924">
    <property type="protein sequence ID" value="GFU18921.1"/>
    <property type="molecule type" value="Genomic_DNA"/>
</dbReference>
<comment type="caution">
    <text evidence="5">The sequence shown here is derived from an EMBL/GenBank/DDBJ whole genome shotgun (WGS) entry which is preliminary data.</text>
</comment>
<keyword evidence="2" id="KW-0964">Secreted</keyword>
<accession>A0A8X6QKT8</accession>
<keyword evidence="4" id="KW-0732">Signal</keyword>
<evidence type="ECO:0000256" key="1">
    <source>
        <dbReference type="ARBA" id="ARBA00004613"/>
    </source>
</evidence>
<keyword evidence="6" id="KW-1185">Reference proteome</keyword>
<dbReference type="GO" id="GO:0005576">
    <property type="term" value="C:extracellular region"/>
    <property type="evidence" value="ECO:0007669"/>
    <property type="project" value="UniProtKB-SubCell"/>
</dbReference>
<dbReference type="Pfam" id="PF10530">
    <property type="entry name" value="Toxin_35"/>
    <property type="match status" value="1"/>
</dbReference>
<evidence type="ECO:0000313" key="5">
    <source>
        <dbReference type="EMBL" id="GFU18921.1"/>
    </source>
</evidence>
<protein>
    <recommendedName>
        <fullName evidence="7">Spider venom protein</fullName>
    </recommendedName>
</protein>
<evidence type="ECO:0000256" key="3">
    <source>
        <dbReference type="ARBA" id="ARBA00023157"/>
    </source>
</evidence>
<dbReference type="GO" id="GO:0090729">
    <property type="term" value="F:toxin activity"/>
    <property type="evidence" value="ECO:0007669"/>
    <property type="project" value="InterPro"/>
</dbReference>
<dbReference type="AlphaFoldDB" id="A0A8X6QKT8"/>
<evidence type="ECO:0000313" key="6">
    <source>
        <dbReference type="Proteomes" id="UP000887013"/>
    </source>
</evidence>